<comment type="caution">
    <text evidence="1">The sequence shown here is derived from an EMBL/GenBank/DDBJ whole genome shotgun (WGS) entry which is preliminary data.</text>
</comment>
<protein>
    <submittedName>
        <fullName evidence="1">Uncharacterized protein</fullName>
    </submittedName>
</protein>
<reference evidence="1 2" key="1">
    <citation type="submission" date="2024-01" db="EMBL/GenBank/DDBJ databases">
        <title>Genome assemblies of Stephania.</title>
        <authorList>
            <person name="Yang L."/>
        </authorList>
    </citation>
    <scope>NUCLEOTIDE SEQUENCE [LARGE SCALE GENOMIC DNA]</scope>
    <source>
        <strain evidence="1">QJT</strain>
        <tissue evidence="1">Leaf</tissue>
    </source>
</reference>
<gene>
    <name evidence="1" type="ORF">Sjap_002765</name>
</gene>
<keyword evidence="2" id="KW-1185">Reference proteome</keyword>
<evidence type="ECO:0000313" key="2">
    <source>
        <dbReference type="Proteomes" id="UP001417504"/>
    </source>
</evidence>
<name>A0AAP0KND9_9MAGN</name>
<dbReference type="Proteomes" id="UP001417504">
    <property type="component" value="Unassembled WGS sequence"/>
</dbReference>
<proteinExistence type="predicted"/>
<sequence length="59" mass="6610">MSIRLLALISSDLVYWGLIRVSGRTFSNWNLGQLHCTTTRWNNNVDIARGDDSPSSEGD</sequence>
<dbReference type="AlphaFoldDB" id="A0AAP0KND9"/>
<evidence type="ECO:0000313" key="1">
    <source>
        <dbReference type="EMBL" id="KAK9155285.1"/>
    </source>
</evidence>
<accession>A0AAP0KND9</accession>
<organism evidence="1 2">
    <name type="scientific">Stephania japonica</name>
    <dbReference type="NCBI Taxonomy" id="461633"/>
    <lineage>
        <taxon>Eukaryota</taxon>
        <taxon>Viridiplantae</taxon>
        <taxon>Streptophyta</taxon>
        <taxon>Embryophyta</taxon>
        <taxon>Tracheophyta</taxon>
        <taxon>Spermatophyta</taxon>
        <taxon>Magnoliopsida</taxon>
        <taxon>Ranunculales</taxon>
        <taxon>Menispermaceae</taxon>
        <taxon>Menispermoideae</taxon>
        <taxon>Cissampelideae</taxon>
        <taxon>Stephania</taxon>
    </lineage>
</organism>
<dbReference type="EMBL" id="JBBNAE010000001">
    <property type="protein sequence ID" value="KAK9155285.1"/>
    <property type="molecule type" value="Genomic_DNA"/>
</dbReference>